<dbReference type="Gene3D" id="3.40.367.20">
    <property type="match status" value="1"/>
</dbReference>
<dbReference type="PANTHER" id="PTHR47690">
    <property type="entry name" value="GLUCOKINASE"/>
    <property type="match status" value="1"/>
</dbReference>
<evidence type="ECO:0000313" key="4">
    <source>
        <dbReference type="EMBL" id="MDQ0503506.1"/>
    </source>
</evidence>
<dbReference type="Proteomes" id="UP001241747">
    <property type="component" value="Unassembled WGS sequence"/>
</dbReference>
<evidence type="ECO:0000256" key="2">
    <source>
        <dbReference type="ARBA" id="ARBA00022777"/>
    </source>
</evidence>
<dbReference type="SUPFAM" id="SSF53067">
    <property type="entry name" value="Actin-like ATPase domain"/>
    <property type="match status" value="1"/>
</dbReference>
<dbReference type="EMBL" id="JAUSVY010000001">
    <property type="protein sequence ID" value="MDQ0503506.1"/>
    <property type="molecule type" value="Genomic_DNA"/>
</dbReference>
<keyword evidence="1 4" id="KW-0808">Transferase</keyword>
<protein>
    <submittedName>
        <fullName evidence="4">Glucokinase</fullName>
        <ecNumber evidence="4">2.7.1.2</ecNumber>
    </submittedName>
</protein>
<dbReference type="EC" id="2.7.1.2" evidence="4"/>
<sequence>MAPSILIADIGGTTTRIARAGADGVPFDVRLEANDSYASAQELIGTYLADMSGDRPAAAVLAVAGPIDGDDIRLTNRDWRFSRAALAAGFGLRRVEVVNDFAAFAHAVPQLGRDDLLGVGVGRAAAGRPRLVCGPGTGFGTAVILTRENGYDVLPSESGHMRLGAVTTDEARIIAHLVRDFGPVAVEHVLSGSGLARLHRILTGEQLSSHAIIKAAANGQPSEKESCAVFLRVLGRVLGDLTLAFEALGGVYVGGGLGRALAPLFADSPFRTAFEDHPPYGERLAQVPVQVVTHAAPGLLGAARLGRHLLQAD</sequence>
<comment type="similarity">
    <text evidence="3">Belongs to the bacterial glucokinase family.</text>
</comment>
<dbReference type="Pfam" id="PF02685">
    <property type="entry name" value="Glucokinase"/>
    <property type="match status" value="1"/>
</dbReference>
<dbReference type="RefSeq" id="WP_237344180.1">
    <property type="nucleotide sequence ID" value="NZ_JABWGX010000003.1"/>
</dbReference>
<keyword evidence="2" id="KW-0418">Kinase</keyword>
<accession>A0ABU0L8Q9</accession>
<dbReference type="Gene3D" id="3.30.420.40">
    <property type="match status" value="1"/>
</dbReference>
<dbReference type="CDD" id="cd24008">
    <property type="entry name" value="ASKHA_NBD_GLK"/>
    <property type="match status" value="1"/>
</dbReference>
<gene>
    <name evidence="4" type="ORF">QOZ94_000276</name>
</gene>
<dbReference type="InterPro" id="IPR050201">
    <property type="entry name" value="Bacterial_glucokinase"/>
</dbReference>
<comment type="caution">
    <text evidence="4">The sequence shown here is derived from an EMBL/GenBank/DDBJ whole genome shotgun (WGS) entry which is preliminary data.</text>
</comment>
<dbReference type="PANTHER" id="PTHR47690:SF1">
    <property type="entry name" value="GLUCOKINASE"/>
    <property type="match status" value="1"/>
</dbReference>
<dbReference type="GO" id="GO:0004340">
    <property type="term" value="F:glucokinase activity"/>
    <property type="evidence" value="ECO:0007669"/>
    <property type="project" value="UniProtKB-EC"/>
</dbReference>
<proteinExistence type="inferred from homology"/>
<organism evidence="4 5">
    <name type="scientific">Xanthobacter agilis</name>
    <dbReference type="NCBI Taxonomy" id="47492"/>
    <lineage>
        <taxon>Bacteria</taxon>
        <taxon>Pseudomonadati</taxon>
        <taxon>Pseudomonadota</taxon>
        <taxon>Alphaproteobacteria</taxon>
        <taxon>Hyphomicrobiales</taxon>
        <taxon>Xanthobacteraceae</taxon>
        <taxon>Xanthobacter</taxon>
    </lineage>
</organism>
<evidence type="ECO:0000256" key="3">
    <source>
        <dbReference type="RuleBase" id="RU004046"/>
    </source>
</evidence>
<name>A0ABU0L8Q9_XANAG</name>
<reference evidence="4 5" key="1">
    <citation type="submission" date="2023-07" db="EMBL/GenBank/DDBJ databases">
        <title>Genomic Encyclopedia of Type Strains, Phase IV (KMG-IV): sequencing the most valuable type-strain genomes for metagenomic binning, comparative biology and taxonomic classification.</title>
        <authorList>
            <person name="Goeker M."/>
        </authorList>
    </citation>
    <scope>NUCLEOTIDE SEQUENCE [LARGE SCALE GENOMIC DNA]</scope>
    <source>
        <strain evidence="4 5">DSM 3770</strain>
    </source>
</reference>
<dbReference type="InterPro" id="IPR043129">
    <property type="entry name" value="ATPase_NBD"/>
</dbReference>
<keyword evidence="5" id="KW-1185">Reference proteome</keyword>
<dbReference type="InterPro" id="IPR003836">
    <property type="entry name" value="Glucokinase"/>
</dbReference>
<evidence type="ECO:0000313" key="5">
    <source>
        <dbReference type="Proteomes" id="UP001241747"/>
    </source>
</evidence>
<evidence type="ECO:0000256" key="1">
    <source>
        <dbReference type="ARBA" id="ARBA00022679"/>
    </source>
</evidence>